<name>A0A9N9ER90_FUNMO</name>
<dbReference type="Proteomes" id="UP000789375">
    <property type="component" value="Unassembled WGS sequence"/>
</dbReference>
<proteinExistence type="predicted"/>
<evidence type="ECO:0000256" key="1">
    <source>
        <dbReference type="SAM" id="SignalP"/>
    </source>
</evidence>
<keyword evidence="1" id="KW-0732">Signal</keyword>
<evidence type="ECO:0000313" key="2">
    <source>
        <dbReference type="EMBL" id="CAG8690946.1"/>
    </source>
</evidence>
<sequence>MKSITFALIIAILVTFIYSSPIPQGNGEPKSVNIEGPGPGQLTIGSEQTITWTTTGFSADEPITFAILAEHNPAPSFIADSTLFVGNISFTIDDKFTPGTKYGSFIALKSEPTNPFRGPIFEVTDGGNTVIKPESTTPSVKADI</sequence>
<reference evidence="2" key="1">
    <citation type="submission" date="2021-06" db="EMBL/GenBank/DDBJ databases">
        <authorList>
            <person name="Kallberg Y."/>
            <person name="Tangrot J."/>
            <person name="Rosling A."/>
        </authorList>
    </citation>
    <scope>NUCLEOTIDE SEQUENCE</scope>
    <source>
        <strain evidence="2">87-6 pot B 2015</strain>
    </source>
</reference>
<comment type="caution">
    <text evidence="2">The sequence shown here is derived from an EMBL/GenBank/DDBJ whole genome shotgun (WGS) entry which is preliminary data.</text>
</comment>
<protein>
    <submittedName>
        <fullName evidence="2">13362_t:CDS:1</fullName>
    </submittedName>
</protein>
<organism evidence="2 3">
    <name type="scientific">Funneliformis mosseae</name>
    <name type="common">Endomycorrhizal fungus</name>
    <name type="synonym">Glomus mosseae</name>
    <dbReference type="NCBI Taxonomy" id="27381"/>
    <lineage>
        <taxon>Eukaryota</taxon>
        <taxon>Fungi</taxon>
        <taxon>Fungi incertae sedis</taxon>
        <taxon>Mucoromycota</taxon>
        <taxon>Glomeromycotina</taxon>
        <taxon>Glomeromycetes</taxon>
        <taxon>Glomerales</taxon>
        <taxon>Glomeraceae</taxon>
        <taxon>Funneliformis</taxon>
    </lineage>
</organism>
<feature type="non-terminal residue" evidence="2">
    <location>
        <position position="1"/>
    </location>
</feature>
<dbReference type="AlphaFoldDB" id="A0A9N9ER90"/>
<feature type="chain" id="PRO_5040337818" evidence="1">
    <location>
        <begin position="20"/>
        <end position="144"/>
    </location>
</feature>
<accession>A0A9N9ER90</accession>
<dbReference type="EMBL" id="CAJVPP010007697">
    <property type="protein sequence ID" value="CAG8690946.1"/>
    <property type="molecule type" value="Genomic_DNA"/>
</dbReference>
<feature type="signal peptide" evidence="1">
    <location>
        <begin position="1"/>
        <end position="19"/>
    </location>
</feature>
<evidence type="ECO:0000313" key="3">
    <source>
        <dbReference type="Proteomes" id="UP000789375"/>
    </source>
</evidence>
<gene>
    <name evidence="2" type="ORF">FMOSSE_LOCUS13346</name>
</gene>
<keyword evidence="3" id="KW-1185">Reference proteome</keyword>